<feature type="signal peptide" evidence="7">
    <location>
        <begin position="1"/>
        <end position="23"/>
    </location>
</feature>
<keyword evidence="6" id="KW-0472">Membrane</keyword>
<evidence type="ECO:0000256" key="1">
    <source>
        <dbReference type="ARBA" id="ARBA00004613"/>
    </source>
</evidence>
<name>A0A9P5YHS9_9AGAR</name>
<dbReference type="OrthoDB" id="3267106at2759"/>
<evidence type="ECO:0000259" key="8">
    <source>
        <dbReference type="PROSITE" id="PS52012"/>
    </source>
</evidence>
<dbReference type="InterPro" id="IPR008427">
    <property type="entry name" value="Extracellular_membr_CFEM_dom"/>
</dbReference>
<feature type="transmembrane region" description="Helical" evidence="6">
    <location>
        <begin position="193"/>
        <end position="211"/>
    </location>
</feature>
<keyword evidence="10" id="KW-1185">Reference proteome</keyword>
<organism evidence="9 10">
    <name type="scientific">Collybia nuda</name>
    <dbReference type="NCBI Taxonomy" id="64659"/>
    <lineage>
        <taxon>Eukaryota</taxon>
        <taxon>Fungi</taxon>
        <taxon>Dikarya</taxon>
        <taxon>Basidiomycota</taxon>
        <taxon>Agaricomycotina</taxon>
        <taxon>Agaricomycetes</taxon>
        <taxon>Agaricomycetidae</taxon>
        <taxon>Agaricales</taxon>
        <taxon>Tricholomatineae</taxon>
        <taxon>Clitocybaceae</taxon>
        <taxon>Collybia</taxon>
    </lineage>
</organism>
<dbReference type="GO" id="GO:0005576">
    <property type="term" value="C:extracellular region"/>
    <property type="evidence" value="ECO:0007669"/>
    <property type="project" value="UniProtKB-SubCell"/>
</dbReference>
<evidence type="ECO:0000256" key="2">
    <source>
        <dbReference type="ARBA" id="ARBA00022525"/>
    </source>
</evidence>
<evidence type="ECO:0000256" key="3">
    <source>
        <dbReference type="ARBA" id="ARBA00022729"/>
    </source>
</evidence>
<evidence type="ECO:0000256" key="4">
    <source>
        <dbReference type="ARBA" id="ARBA00023157"/>
    </source>
</evidence>
<accession>A0A9P5YHS9</accession>
<dbReference type="Pfam" id="PF05730">
    <property type="entry name" value="CFEM"/>
    <property type="match status" value="1"/>
</dbReference>
<evidence type="ECO:0000313" key="10">
    <source>
        <dbReference type="Proteomes" id="UP000807353"/>
    </source>
</evidence>
<keyword evidence="2" id="KW-0964">Secreted</keyword>
<keyword evidence="6" id="KW-0812">Transmembrane</keyword>
<comment type="subcellular location">
    <subcellularLocation>
        <location evidence="1">Secreted</location>
    </subcellularLocation>
</comment>
<dbReference type="SMART" id="SM00747">
    <property type="entry name" value="CFEM"/>
    <property type="match status" value="1"/>
</dbReference>
<dbReference type="AlphaFoldDB" id="A0A9P5YHS9"/>
<dbReference type="PROSITE" id="PS52012">
    <property type="entry name" value="CFEM"/>
    <property type="match status" value="1"/>
</dbReference>
<comment type="caution">
    <text evidence="9">The sequence shown here is derived from an EMBL/GenBank/DDBJ whole genome shotgun (WGS) entry which is preliminary data.</text>
</comment>
<evidence type="ECO:0000313" key="9">
    <source>
        <dbReference type="EMBL" id="KAF9468061.1"/>
    </source>
</evidence>
<evidence type="ECO:0000256" key="7">
    <source>
        <dbReference type="SAM" id="SignalP"/>
    </source>
</evidence>
<evidence type="ECO:0000256" key="5">
    <source>
        <dbReference type="SAM" id="MobiDB-lite"/>
    </source>
</evidence>
<dbReference type="Proteomes" id="UP000807353">
    <property type="component" value="Unassembled WGS sequence"/>
</dbReference>
<proteinExistence type="predicted"/>
<protein>
    <recommendedName>
        <fullName evidence="8">CFEM domain-containing protein</fullName>
    </recommendedName>
</protein>
<keyword evidence="4" id="KW-1015">Disulfide bond</keyword>
<feature type="domain" description="CFEM" evidence="8">
    <location>
        <begin position="37"/>
        <end position="149"/>
    </location>
</feature>
<dbReference type="EMBL" id="MU150234">
    <property type="protein sequence ID" value="KAF9468061.1"/>
    <property type="molecule type" value="Genomic_DNA"/>
</dbReference>
<keyword evidence="6" id="KW-1133">Transmembrane helix</keyword>
<keyword evidence="3 7" id="KW-0732">Signal</keyword>
<reference evidence="9" key="1">
    <citation type="submission" date="2020-11" db="EMBL/GenBank/DDBJ databases">
        <authorList>
            <consortium name="DOE Joint Genome Institute"/>
            <person name="Ahrendt S."/>
            <person name="Riley R."/>
            <person name="Andreopoulos W."/>
            <person name="Labutti K."/>
            <person name="Pangilinan J."/>
            <person name="Ruiz-Duenas F.J."/>
            <person name="Barrasa J.M."/>
            <person name="Sanchez-Garcia M."/>
            <person name="Camarero S."/>
            <person name="Miyauchi S."/>
            <person name="Serrano A."/>
            <person name="Linde D."/>
            <person name="Babiker R."/>
            <person name="Drula E."/>
            <person name="Ayuso-Fernandez I."/>
            <person name="Pacheco R."/>
            <person name="Padilla G."/>
            <person name="Ferreira P."/>
            <person name="Barriuso J."/>
            <person name="Kellner H."/>
            <person name="Castanera R."/>
            <person name="Alfaro M."/>
            <person name="Ramirez L."/>
            <person name="Pisabarro A.G."/>
            <person name="Kuo A."/>
            <person name="Tritt A."/>
            <person name="Lipzen A."/>
            <person name="He G."/>
            <person name="Yan M."/>
            <person name="Ng V."/>
            <person name="Cullen D."/>
            <person name="Martin F."/>
            <person name="Rosso M.-N."/>
            <person name="Henrissat B."/>
            <person name="Hibbett D."/>
            <person name="Martinez A.T."/>
            <person name="Grigoriev I.V."/>
        </authorList>
    </citation>
    <scope>NUCLEOTIDE SEQUENCE</scope>
    <source>
        <strain evidence="9">CBS 247.69</strain>
    </source>
</reference>
<sequence>MKLISTRILPLLASFQLYFLACAQTPIPPSTFGGETSTGPASNTTSNSATPTTTAEFPPLSGYSSCVTGCLAMGSGAANCTSVVDINCFCVSQRFTKELVSCISAGCPQELTTAESLAQHFCDLTSNKTSLSFPTPSSANTITTFTASTSHNNFTSIALTSTLLEITAPSPQSSLASNAATSRLSRNPRIEDSIFYVAGVGFCAAIFCGFVN</sequence>
<feature type="region of interest" description="Disordered" evidence="5">
    <location>
        <begin position="33"/>
        <end position="56"/>
    </location>
</feature>
<feature type="compositionally biased region" description="Low complexity" evidence="5">
    <location>
        <begin position="37"/>
        <end position="55"/>
    </location>
</feature>
<evidence type="ECO:0000256" key="6">
    <source>
        <dbReference type="SAM" id="Phobius"/>
    </source>
</evidence>
<gene>
    <name evidence="9" type="ORF">BDZ94DRAFT_838842</name>
</gene>
<feature type="chain" id="PRO_5040230486" description="CFEM domain-containing protein" evidence="7">
    <location>
        <begin position="24"/>
        <end position="212"/>
    </location>
</feature>